<name>A0A3M6UFJ4_POCDA</name>
<accession>A0A3M6UFJ4</accession>
<sequence length="541" mass="62039">LKINGQPVFKGLSTKEVIDICIAGNFDAKKVCRTVPHRVTESAIFVIDLTIVNEGDLTMDGNGIYAHRSYPTEVVRVEFSSESRIKSKRETSHRGFFSNKTKCPYEDKTVCRRESCKACNHESRARCRWCSDVTSVSNIPCNGKQVYNQASEIENRIRSRGKGPQKAADFTKLVTQLQTSDFVKDVSFGLRHGKDTSPNTFAAKDLHIEWLNIFSSETSPKSQCRIDDLQLRTLLFDNFNFPSSNLAENLKRKGIYSLTYGTDRETPLETGFEKVFPIHGTSSSDTNIHLRCFDHVKTNILTELKHHGRRIIGLVDCTSEEQFDKELRVTECQWPEAFTIWLSSSEGRLRPFSESMKKCMLRPVRVAAGLGNPPNKWQNQRTEAYNNVLKEEISRQKTDQVTTHDLIEKHVVQHHLDKLVKAIYQMGEYRLSADYNHLEVDSLHRRKDEAITRKLSIGLVECQLRVEIILSHYKIIELANTNFRFTEFDTGYTVETKDEKISCDKTCKSFRDSGVLVVAEKIGRLQSFIATYKKASKKWER</sequence>
<gene>
    <name evidence="1" type="ORF">pdam_00019919</name>
</gene>
<organism evidence="1 2">
    <name type="scientific">Pocillopora damicornis</name>
    <name type="common">Cauliflower coral</name>
    <name type="synonym">Millepora damicornis</name>
    <dbReference type="NCBI Taxonomy" id="46731"/>
    <lineage>
        <taxon>Eukaryota</taxon>
        <taxon>Metazoa</taxon>
        <taxon>Cnidaria</taxon>
        <taxon>Anthozoa</taxon>
        <taxon>Hexacorallia</taxon>
        <taxon>Scleractinia</taxon>
        <taxon>Astrocoeniina</taxon>
        <taxon>Pocilloporidae</taxon>
        <taxon>Pocillopora</taxon>
    </lineage>
</organism>
<feature type="non-terminal residue" evidence="1">
    <location>
        <position position="1"/>
    </location>
</feature>
<evidence type="ECO:0000313" key="2">
    <source>
        <dbReference type="Proteomes" id="UP000275408"/>
    </source>
</evidence>
<protein>
    <submittedName>
        <fullName evidence="1">Uncharacterized protein</fullName>
    </submittedName>
</protein>
<keyword evidence="2" id="KW-1185">Reference proteome</keyword>
<reference evidence="1 2" key="1">
    <citation type="journal article" date="2018" name="Sci. Rep.">
        <title>Comparative analysis of the Pocillopora damicornis genome highlights role of immune system in coral evolution.</title>
        <authorList>
            <person name="Cunning R."/>
            <person name="Bay R.A."/>
            <person name="Gillette P."/>
            <person name="Baker A.C."/>
            <person name="Traylor-Knowles N."/>
        </authorList>
    </citation>
    <scope>NUCLEOTIDE SEQUENCE [LARGE SCALE GENOMIC DNA]</scope>
    <source>
        <strain evidence="1">RSMAS</strain>
        <tissue evidence="1">Whole animal</tissue>
    </source>
</reference>
<proteinExistence type="predicted"/>
<dbReference type="Proteomes" id="UP000275408">
    <property type="component" value="Unassembled WGS sequence"/>
</dbReference>
<feature type="non-terminal residue" evidence="1">
    <location>
        <position position="541"/>
    </location>
</feature>
<evidence type="ECO:0000313" key="1">
    <source>
        <dbReference type="EMBL" id="RMX52422.1"/>
    </source>
</evidence>
<dbReference type="STRING" id="46731.A0A3M6UFJ4"/>
<dbReference type="AlphaFoldDB" id="A0A3M6UFJ4"/>
<dbReference type="EMBL" id="RCHS01001639">
    <property type="protein sequence ID" value="RMX52422.1"/>
    <property type="molecule type" value="Genomic_DNA"/>
</dbReference>
<comment type="caution">
    <text evidence="1">The sequence shown here is derived from an EMBL/GenBank/DDBJ whole genome shotgun (WGS) entry which is preliminary data.</text>
</comment>